<dbReference type="PANTHER" id="PTHR30055">
    <property type="entry name" value="HTH-TYPE TRANSCRIPTIONAL REGULATOR RUTR"/>
    <property type="match status" value="1"/>
</dbReference>
<dbReference type="EMBL" id="BAAAHH010000076">
    <property type="protein sequence ID" value="GAA0970474.1"/>
    <property type="molecule type" value="Genomic_DNA"/>
</dbReference>
<evidence type="ECO:0000256" key="1">
    <source>
        <dbReference type="ARBA" id="ARBA00023125"/>
    </source>
</evidence>
<comment type="caution">
    <text evidence="4">The sequence shown here is derived from an EMBL/GenBank/DDBJ whole genome shotgun (WGS) entry which is preliminary data.</text>
</comment>
<protein>
    <submittedName>
        <fullName evidence="4">TetR/AcrR family transcriptional regulator</fullName>
    </submittedName>
</protein>
<dbReference type="InterPro" id="IPR050109">
    <property type="entry name" value="HTH-type_TetR-like_transc_reg"/>
</dbReference>
<dbReference type="PANTHER" id="PTHR30055:SF209">
    <property type="entry name" value="POSSIBLE TRANSCRIPTIONAL REGULATORY PROTEIN (PROBABLY TETR-FAMILY)"/>
    <property type="match status" value="1"/>
</dbReference>
<sequence length="208" mass="22269">MVRVNDEADGALGGRPAERADAARNRRRILDAAARLIADEGVDALSVHAVAEAAGVGVGTLYRRFGDRAGLARALLDDRERRLQESLLRGAPPLGPGAPPSERIRAFLHALADRTDEQIGLLLMAEMNAAEDRFGGAYAVHHAHLSMLIVQARPGADAPYLADALLAPFAANLFTHQRAAMSLDRIKRGLDQLLEGLAPTPSAEGHRR</sequence>
<evidence type="ECO:0000256" key="2">
    <source>
        <dbReference type="PROSITE-ProRule" id="PRU00335"/>
    </source>
</evidence>
<name>A0ABP4CQ86_9ACTN</name>
<dbReference type="InterPro" id="IPR009057">
    <property type="entry name" value="Homeodomain-like_sf"/>
</dbReference>
<evidence type="ECO:0000259" key="3">
    <source>
        <dbReference type="PROSITE" id="PS50977"/>
    </source>
</evidence>
<dbReference type="Pfam" id="PF00440">
    <property type="entry name" value="TetR_N"/>
    <property type="match status" value="1"/>
</dbReference>
<dbReference type="Gene3D" id="1.10.357.10">
    <property type="entry name" value="Tetracycline Repressor, domain 2"/>
    <property type="match status" value="1"/>
</dbReference>
<dbReference type="PROSITE" id="PS50977">
    <property type="entry name" value="HTH_TETR_2"/>
    <property type="match status" value="1"/>
</dbReference>
<feature type="DNA-binding region" description="H-T-H motif" evidence="2">
    <location>
        <begin position="46"/>
        <end position="65"/>
    </location>
</feature>
<keyword evidence="1 2" id="KW-0238">DNA-binding</keyword>
<dbReference type="Proteomes" id="UP001500665">
    <property type="component" value="Unassembled WGS sequence"/>
</dbReference>
<feature type="domain" description="HTH tetR-type" evidence="3">
    <location>
        <begin position="23"/>
        <end position="83"/>
    </location>
</feature>
<dbReference type="InterPro" id="IPR001647">
    <property type="entry name" value="HTH_TetR"/>
</dbReference>
<dbReference type="RefSeq" id="WP_344247924.1">
    <property type="nucleotide sequence ID" value="NZ_BAAAHH010000076.1"/>
</dbReference>
<organism evidence="4 5">
    <name type="scientific">Actinocorallia libanotica</name>
    <dbReference type="NCBI Taxonomy" id="46162"/>
    <lineage>
        <taxon>Bacteria</taxon>
        <taxon>Bacillati</taxon>
        <taxon>Actinomycetota</taxon>
        <taxon>Actinomycetes</taxon>
        <taxon>Streptosporangiales</taxon>
        <taxon>Thermomonosporaceae</taxon>
        <taxon>Actinocorallia</taxon>
    </lineage>
</organism>
<accession>A0ABP4CQ86</accession>
<keyword evidence="5" id="KW-1185">Reference proteome</keyword>
<dbReference type="SUPFAM" id="SSF46689">
    <property type="entry name" value="Homeodomain-like"/>
    <property type="match status" value="1"/>
</dbReference>
<evidence type="ECO:0000313" key="4">
    <source>
        <dbReference type="EMBL" id="GAA0970474.1"/>
    </source>
</evidence>
<reference evidence="5" key="1">
    <citation type="journal article" date="2019" name="Int. J. Syst. Evol. Microbiol.">
        <title>The Global Catalogue of Microorganisms (GCM) 10K type strain sequencing project: providing services to taxonomists for standard genome sequencing and annotation.</title>
        <authorList>
            <consortium name="The Broad Institute Genomics Platform"/>
            <consortium name="The Broad Institute Genome Sequencing Center for Infectious Disease"/>
            <person name="Wu L."/>
            <person name="Ma J."/>
        </authorList>
    </citation>
    <scope>NUCLEOTIDE SEQUENCE [LARGE SCALE GENOMIC DNA]</scope>
    <source>
        <strain evidence="5">JCM 10696</strain>
    </source>
</reference>
<gene>
    <name evidence="4" type="ORF">GCM10009550_78240</name>
</gene>
<proteinExistence type="predicted"/>
<dbReference type="PRINTS" id="PR00455">
    <property type="entry name" value="HTHTETR"/>
</dbReference>
<evidence type="ECO:0000313" key="5">
    <source>
        <dbReference type="Proteomes" id="UP001500665"/>
    </source>
</evidence>